<name>A0A542ZJZ3_9MICO</name>
<dbReference type="SUPFAM" id="SSF103473">
    <property type="entry name" value="MFS general substrate transporter"/>
    <property type="match status" value="1"/>
</dbReference>
<keyword evidence="2" id="KW-0813">Transport</keyword>
<feature type="transmembrane region" description="Helical" evidence="7">
    <location>
        <begin position="67"/>
        <end position="87"/>
    </location>
</feature>
<dbReference type="RefSeq" id="WP_221632504.1">
    <property type="nucleotide sequence ID" value="NZ_BAAAKX010000002.1"/>
</dbReference>
<evidence type="ECO:0000256" key="7">
    <source>
        <dbReference type="SAM" id="Phobius"/>
    </source>
</evidence>
<evidence type="ECO:0000259" key="8">
    <source>
        <dbReference type="PROSITE" id="PS50850"/>
    </source>
</evidence>
<keyword evidence="5 7" id="KW-1133">Transmembrane helix</keyword>
<evidence type="ECO:0000313" key="9">
    <source>
        <dbReference type="EMBL" id="TQL60672.1"/>
    </source>
</evidence>
<evidence type="ECO:0000256" key="1">
    <source>
        <dbReference type="ARBA" id="ARBA00004651"/>
    </source>
</evidence>
<evidence type="ECO:0000256" key="6">
    <source>
        <dbReference type="ARBA" id="ARBA00023136"/>
    </source>
</evidence>
<feature type="transmembrane region" description="Helical" evidence="7">
    <location>
        <begin position="371"/>
        <end position="395"/>
    </location>
</feature>
<feature type="transmembrane region" description="Helical" evidence="7">
    <location>
        <begin position="284"/>
        <end position="306"/>
    </location>
</feature>
<dbReference type="CDD" id="cd17321">
    <property type="entry name" value="MFS_MMR_MDR_like"/>
    <property type="match status" value="1"/>
</dbReference>
<feature type="transmembrane region" description="Helical" evidence="7">
    <location>
        <begin position="416"/>
        <end position="435"/>
    </location>
</feature>
<dbReference type="PANTHER" id="PTHR42718:SF46">
    <property type="entry name" value="BLR6921 PROTEIN"/>
    <property type="match status" value="1"/>
</dbReference>
<dbReference type="Gene3D" id="1.20.1720.10">
    <property type="entry name" value="Multidrug resistance protein D"/>
    <property type="match status" value="1"/>
</dbReference>
<feature type="domain" description="Major facilitator superfamily (MFS) profile" evidence="8">
    <location>
        <begin position="29"/>
        <end position="475"/>
    </location>
</feature>
<keyword evidence="3" id="KW-1003">Cell membrane</keyword>
<dbReference type="InterPro" id="IPR036259">
    <property type="entry name" value="MFS_trans_sf"/>
</dbReference>
<feature type="transmembrane region" description="Helical" evidence="7">
    <location>
        <begin position="447"/>
        <end position="469"/>
    </location>
</feature>
<feature type="transmembrane region" description="Helical" evidence="7">
    <location>
        <begin position="318"/>
        <end position="337"/>
    </location>
</feature>
<comment type="subcellular location">
    <subcellularLocation>
        <location evidence="1">Cell membrane</location>
        <topology evidence="1">Multi-pass membrane protein</topology>
    </subcellularLocation>
</comment>
<dbReference type="PANTHER" id="PTHR42718">
    <property type="entry name" value="MAJOR FACILITATOR SUPERFAMILY MULTIDRUG TRANSPORTER MFSC"/>
    <property type="match status" value="1"/>
</dbReference>
<dbReference type="InterPro" id="IPR011701">
    <property type="entry name" value="MFS"/>
</dbReference>
<feature type="transmembrane region" description="Helical" evidence="7">
    <location>
        <begin position="244"/>
        <end position="263"/>
    </location>
</feature>
<evidence type="ECO:0000256" key="3">
    <source>
        <dbReference type="ARBA" id="ARBA00022475"/>
    </source>
</evidence>
<dbReference type="PROSITE" id="PS00216">
    <property type="entry name" value="SUGAR_TRANSPORT_1"/>
    <property type="match status" value="1"/>
</dbReference>
<evidence type="ECO:0000256" key="4">
    <source>
        <dbReference type="ARBA" id="ARBA00022692"/>
    </source>
</evidence>
<dbReference type="PROSITE" id="PS50850">
    <property type="entry name" value="MFS"/>
    <property type="match status" value="1"/>
</dbReference>
<feature type="transmembrane region" description="Helical" evidence="7">
    <location>
        <begin position="215"/>
        <end position="238"/>
    </location>
</feature>
<accession>A0A542ZJZ3</accession>
<sequence length="480" mass="48477">MTAQPWRRVLVEPARPDRVRTAARAHWWAVATVCVGAFMGQLDASIVTVALPSMQRELGAGVGELEWVSLSYLVVLIGLVAAAGRLSDVLGRKLLYTYGFVVFTLASLGCGLASSLGVLIAMRVVQAVGAAMLQANSVALIRTSVSARSLPRAVGVQGAAQALGLALGPAVGGLLVDVAGWRWVFLVNLPAGVLGVVAAVLLLPRTRARAARHRFDVAGLALLLPTTTALLLACSALARGASATEVAVLGGLGLAGLAAFVAVERRQDAPLVHLELFAERAFRSGLASAALGYLVLFGVLFVTPLFLEATWRMSAGRAGLLLMVLPAALALAAPVSARLTRRAGATAVTTGGLVLSAAGLLALVPAAHHRYAVAGLLALVGLGMGLFTPANNASVAASGRPEQAGLVSGLLNMTRGLGTALGVAVAAAAWALAAGHGSAETAAASSHGFRVTVLALGVLALVGAAVALGRGPLQPAGRRG</sequence>
<organism evidence="9 10">
    <name type="scientific">Oryzihumus leptocrescens</name>
    <dbReference type="NCBI Taxonomy" id="297536"/>
    <lineage>
        <taxon>Bacteria</taxon>
        <taxon>Bacillati</taxon>
        <taxon>Actinomycetota</taxon>
        <taxon>Actinomycetes</taxon>
        <taxon>Micrococcales</taxon>
        <taxon>Intrasporangiaceae</taxon>
        <taxon>Oryzihumus</taxon>
    </lineage>
</organism>
<reference evidence="9 10" key="1">
    <citation type="submission" date="2019-06" db="EMBL/GenBank/DDBJ databases">
        <title>Sequencing the genomes of 1000 actinobacteria strains.</title>
        <authorList>
            <person name="Klenk H.-P."/>
        </authorList>
    </citation>
    <scope>NUCLEOTIDE SEQUENCE [LARGE SCALE GENOMIC DNA]</scope>
    <source>
        <strain evidence="9 10">DSM 18082</strain>
    </source>
</reference>
<evidence type="ECO:0000256" key="2">
    <source>
        <dbReference type="ARBA" id="ARBA00022448"/>
    </source>
</evidence>
<dbReference type="GO" id="GO:0005886">
    <property type="term" value="C:plasma membrane"/>
    <property type="evidence" value="ECO:0007669"/>
    <property type="project" value="UniProtKB-SubCell"/>
</dbReference>
<feature type="transmembrane region" description="Helical" evidence="7">
    <location>
        <begin position="94"/>
        <end position="114"/>
    </location>
</feature>
<comment type="caution">
    <text evidence="9">The sequence shown here is derived from an EMBL/GenBank/DDBJ whole genome shotgun (WGS) entry which is preliminary data.</text>
</comment>
<dbReference type="Gene3D" id="1.20.1250.20">
    <property type="entry name" value="MFS general substrate transporter like domains"/>
    <property type="match status" value="1"/>
</dbReference>
<dbReference type="AlphaFoldDB" id="A0A542ZJZ3"/>
<evidence type="ECO:0000313" key="10">
    <source>
        <dbReference type="Proteomes" id="UP000319514"/>
    </source>
</evidence>
<dbReference type="InterPro" id="IPR005829">
    <property type="entry name" value="Sugar_transporter_CS"/>
</dbReference>
<feature type="transmembrane region" description="Helical" evidence="7">
    <location>
        <begin position="344"/>
        <end position="365"/>
    </location>
</feature>
<dbReference type="Pfam" id="PF07690">
    <property type="entry name" value="MFS_1"/>
    <property type="match status" value="1"/>
</dbReference>
<dbReference type="EMBL" id="VFOQ01000001">
    <property type="protein sequence ID" value="TQL60672.1"/>
    <property type="molecule type" value="Genomic_DNA"/>
</dbReference>
<feature type="transmembrane region" description="Helical" evidence="7">
    <location>
        <begin position="25"/>
        <end position="47"/>
    </location>
</feature>
<keyword evidence="4 7" id="KW-0812">Transmembrane</keyword>
<evidence type="ECO:0000256" key="5">
    <source>
        <dbReference type="ARBA" id="ARBA00022989"/>
    </source>
</evidence>
<dbReference type="InterPro" id="IPR020846">
    <property type="entry name" value="MFS_dom"/>
</dbReference>
<dbReference type="PRINTS" id="PR01036">
    <property type="entry name" value="TCRTETB"/>
</dbReference>
<gene>
    <name evidence="9" type="ORF">FB474_2068</name>
</gene>
<keyword evidence="10" id="KW-1185">Reference proteome</keyword>
<feature type="transmembrane region" description="Helical" evidence="7">
    <location>
        <begin position="181"/>
        <end position="203"/>
    </location>
</feature>
<dbReference type="GO" id="GO:0022857">
    <property type="term" value="F:transmembrane transporter activity"/>
    <property type="evidence" value="ECO:0007669"/>
    <property type="project" value="InterPro"/>
</dbReference>
<keyword evidence="6 7" id="KW-0472">Membrane</keyword>
<protein>
    <submittedName>
        <fullName evidence="9">EmrB/QacA subfamily drug resistance transporter</fullName>
    </submittedName>
</protein>
<proteinExistence type="predicted"/>
<dbReference type="Proteomes" id="UP000319514">
    <property type="component" value="Unassembled WGS sequence"/>
</dbReference>